<organism evidence="1 2">
    <name type="scientific">Corchorus olitorius</name>
    <dbReference type="NCBI Taxonomy" id="93759"/>
    <lineage>
        <taxon>Eukaryota</taxon>
        <taxon>Viridiplantae</taxon>
        <taxon>Streptophyta</taxon>
        <taxon>Embryophyta</taxon>
        <taxon>Tracheophyta</taxon>
        <taxon>Spermatophyta</taxon>
        <taxon>Magnoliopsida</taxon>
        <taxon>eudicotyledons</taxon>
        <taxon>Gunneridae</taxon>
        <taxon>Pentapetalae</taxon>
        <taxon>rosids</taxon>
        <taxon>malvids</taxon>
        <taxon>Malvales</taxon>
        <taxon>Malvaceae</taxon>
        <taxon>Grewioideae</taxon>
        <taxon>Apeibeae</taxon>
        <taxon>Corchorus</taxon>
    </lineage>
</organism>
<evidence type="ECO:0000313" key="2">
    <source>
        <dbReference type="Proteomes" id="UP000187203"/>
    </source>
</evidence>
<dbReference type="EMBL" id="AWUE01023783">
    <property type="protein sequence ID" value="OMO52742.1"/>
    <property type="molecule type" value="Genomic_DNA"/>
</dbReference>
<comment type="caution">
    <text evidence="1">The sequence shown here is derived from an EMBL/GenBank/DDBJ whole genome shotgun (WGS) entry which is preliminary data.</text>
</comment>
<protein>
    <submittedName>
        <fullName evidence="1">Uncharacterized protein</fullName>
    </submittedName>
</protein>
<sequence>MMPMEKDQIPQPPQLKPFLKSIIQLLEVHLAISYPSATLEDSPEIDHHPILKTMINIIISLAEQHPHCGPSGTQILKNWLGITHETFPTTTDAFTMLESNEVLSELYSRGIIHQSPPQLVVELSQEISNFVTSNQRITCFKIPGENRQMILLTTAPAYRIWIKAKFSIQLPDHNSIHKLKFLADTTLTKFPDINTVSYKQYCFRQTYSTTRPLKIMIFNAAGATNPEFIYSFTANCFEKKPDLAIITETRLSGTKGVCSRQTMGFQATASIEPQGFFGGIWFLWNDVSFTFRILTTHDNCLSAQLTMYDGNIL</sequence>
<dbReference type="AlphaFoldDB" id="A0A1R3G3S5"/>
<dbReference type="Proteomes" id="UP000187203">
    <property type="component" value="Unassembled WGS sequence"/>
</dbReference>
<reference evidence="2" key="1">
    <citation type="submission" date="2013-09" db="EMBL/GenBank/DDBJ databases">
        <title>Corchorus olitorius genome sequencing.</title>
        <authorList>
            <person name="Alam M."/>
            <person name="Haque M.S."/>
            <person name="Islam M.S."/>
            <person name="Emdad E.M."/>
            <person name="Islam M.M."/>
            <person name="Ahmed B."/>
            <person name="Halim A."/>
            <person name="Hossen Q.M.M."/>
            <person name="Hossain M.Z."/>
            <person name="Ahmed R."/>
            <person name="Khan M.M."/>
            <person name="Islam R."/>
            <person name="Rashid M.M."/>
            <person name="Khan S.A."/>
            <person name="Rahman M.S."/>
            <person name="Alam M."/>
            <person name="Yahiya A.S."/>
            <person name="Khan M.S."/>
            <person name="Azam M.S."/>
            <person name="Haque T."/>
            <person name="Lashkar M.Z.H."/>
            <person name="Akhand A.I."/>
            <person name="Morshed G."/>
            <person name="Roy S."/>
            <person name="Uddin K.S."/>
            <person name="Rabeya T."/>
            <person name="Hossain A.S."/>
            <person name="Chowdhury A."/>
            <person name="Snigdha A.R."/>
            <person name="Mortoza M.S."/>
            <person name="Matin S.A."/>
            <person name="Hoque S.M.E."/>
            <person name="Islam M.K."/>
            <person name="Roy D.K."/>
            <person name="Haider R."/>
            <person name="Moosa M.M."/>
            <person name="Elias S.M."/>
            <person name="Hasan A.M."/>
            <person name="Jahan S."/>
            <person name="Shafiuddin M."/>
            <person name="Mahmood N."/>
            <person name="Shommy N.S."/>
        </authorList>
    </citation>
    <scope>NUCLEOTIDE SEQUENCE [LARGE SCALE GENOMIC DNA]</scope>
    <source>
        <strain evidence="2">cv. O-4</strain>
    </source>
</reference>
<name>A0A1R3G3S5_9ROSI</name>
<evidence type="ECO:0000313" key="1">
    <source>
        <dbReference type="EMBL" id="OMO52742.1"/>
    </source>
</evidence>
<gene>
    <name evidence="1" type="ORF">COLO4_37014</name>
</gene>
<dbReference type="OrthoDB" id="983824at2759"/>
<accession>A0A1R3G3S5</accession>
<keyword evidence="2" id="KW-1185">Reference proteome</keyword>
<proteinExistence type="predicted"/>